<reference evidence="2 3" key="1">
    <citation type="submission" date="2019-11" db="EMBL/GenBank/DDBJ databases">
        <title>Whole-genome sequence of a Rhodoblastus acidophilus DSM 142.</title>
        <authorList>
            <person name="Kyndt J.A."/>
            <person name="Meyer T.E."/>
        </authorList>
    </citation>
    <scope>NUCLEOTIDE SEQUENCE [LARGE SCALE GENOMIC DNA]</scope>
    <source>
        <strain evidence="2 3">DSM 142</strain>
    </source>
</reference>
<dbReference type="InterPro" id="IPR015947">
    <property type="entry name" value="PUA-like_sf"/>
</dbReference>
<dbReference type="Gene3D" id="3.10.590.10">
    <property type="entry name" value="ph1033 like domains"/>
    <property type="match status" value="1"/>
</dbReference>
<dbReference type="SUPFAM" id="SSF88697">
    <property type="entry name" value="PUA domain-like"/>
    <property type="match status" value="1"/>
</dbReference>
<feature type="domain" description="EVE" evidence="1">
    <location>
        <begin position="3"/>
        <end position="133"/>
    </location>
</feature>
<evidence type="ECO:0000313" key="3">
    <source>
        <dbReference type="Proteomes" id="UP000439113"/>
    </source>
</evidence>
<protein>
    <submittedName>
        <fullName evidence="2">EVE domain-containing protein</fullName>
    </submittedName>
</protein>
<dbReference type="PANTHER" id="PTHR14087">
    <property type="entry name" value="THYMOCYTE NUCLEAR PROTEIN 1"/>
    <property type="match status" value="1"/>
</dbReference>
<dbReference type="EMBL" id="WNKS01000004">
    <property type="protein sequence ID" value="MTV30790.1"/>
    <property type="molecule type" value="Genomic_DNA"/>
</dbReference>
<evidence type="ECO:0000259" key="1">
    <source>
        <dbReference type="Pfam" id="PF01878"/>
    </source>
</evidence>
<dbReference type="InterPro" id="IPR052181">
    <property type="entry name" value="5hmC_binding"/>
</dbReference>
<evidence type="ECO:0000313" key="2">
    <source>
        <dbReference type="EMBL" id="MTV30790.1"/>
    </source>
</evidence>
<dbReference type="AlphaFoldDB" id="A0A6N8DJP8"/>
<dbReference type="Proteomes" id="UP000439113">
    <property type="component" value="Unassembled WGS sequence"/>
</dbReference>
<gene>
    <name evidence="2" type="ORF">GJ654_07260</name>
</gene>
<comment type="caution">
    <text evidence="2">The sequence shown here is derived from an EMBL/GenBank/DDBJ whole genome shotgun (WGS) entry which is preliminary data.</text>
</comment>
<dbReference type="InterPro" id="IPR047197">
    <property type="entry name" value="THYN1-like_EVE"/>
</dbReference>
<dbReference type="RefSeq" id="WP_264586169.1">
    <property type="nucleotide sequence ID" value="NZ_JAOQNR010000005.1"/>
</dbReference>
<dbReference type="CDD" id="cd21133">
    <property type="entry name" value="EVE"/>
    <property type="match status" value="1"/>
</dbReference>
<dbReference type="Pfam" id="PF01878">
    <property type="entry name" value="EVE"/>
    <property type="match status" value="1"/>
</dbReference>
<name>A0A6N8DJP8_RHOAC</name>
<dbReference type="InterPro" id="IPR002740">
    <property type="entry name" value="EVE_domain"/>
</dbReference>
<accession>A0A6N8DJP8</accession>
<organism evidence="2 3">
    <name type="scientific">Rhodoblastus acidophilus</name>
    <name type="common">Rhodopseudomonas acidophila</name>
    <dbReference type="NCBI Taxonomy" id="1074"/>
    <lineage>
        <taxon>Bacteria</taxon>
        <taxon>Pseudomonadati</taxon>
        <taxon>Pseudomonadota</taxon>
        <taxon>Alphaproteobacteria</taxon>
        <taxon>Hyphomicrobiales</taxon>
        <taxon>Rhodoblastaceae</taxon>
        <taxon>Rhodoblastus</taxon>
    </lineage>
</organism>
<dbReference type="PANTHER" id="PTHR14087:SF7">
    <property type="entry name" value="THYMOCYTE NUCLEAR PROTEIN 1"/>
    <property type="match status" value="1"/>
</dbReference>
<proteinExistence type="predicted"/>
<sequence length="138" mass="15286">MSAYWLFKSEPDAWSWDQMVACGKAGTGWTGVRNHLAKNQMQAMKLGDLGFFYHSNVGKAVVGVVEVIKTFHPDPTDESGKFGMVDVRAVEPLPRPVTLDEIKADPRFSDMALVKNTRLSVQPVSAEHWRAIRAKGGL</sequence>